<keyword evidence="5" id="KW-1185">Reference proteome</keyword>
<accession>A0A238LJ34</accession>
<dbReference type="SMART" id="SM00822">
    <property type="entry name" value="PKS_KR"/>
    <property type="match status" value="1"/>
</dbReference>
<dbReference type="InterPro" id="IPR036291">
    <property type="entry name" value="NAD(P)-bd_dom_sf"/>
</dbReference>
<keyword evidence="4" id="KW-0560">Oxidoreductase</keyword>
<evidence type="ECO:0000256" key="2">
    <source>
        <dbReference type="SAM" id="MobiDB-lite"/>
    </source>
</evidence>
<sequence length="256" mass="26514">MQHQDKPVVLVTGGGSGIGAAACHRFARDGASIVLCGIDEAPLEAIARELQASGAEAISVCMDVTEVTARQKLFETISQRFGRLDVLVNNAALIGQAAMAPAETQSLEHFERIVSVNLTAAFAMAQLAFPFLRQSGGSIVNVSSVGGSAAQFHAAAYCASKAGIDALTRSLALEWAASGVRVNALAPGDIQTKTTDALKTGWKTGETPKSSFARTTPLGRPGTAEEMADVIAFLASPAASFITGEVLRADGGFLTY</sequence>
<dbReference type="PRINTS" id="PR00081">
    <property type="entry name" value="GDHRDH"/>
</dbReference>
<dbReference type="InterPro" id="IPR057326">
    <property type="entry name" value="KR_dom"/>
</dbReference>
<dbReference type="PROSITE" id="PS51257">
    <property type="entry name" value="PROKAR_LIPOPROTEIN"/>
    <property type="match status" value="1"/>
</dbReference>
<dbReference type="NCBIfam" id="NF005559">
    <property type="entry name" value="PRK07231.1"/>
    <property type="match status" value="1"/>
</dbReference>
<evidence type="ECO:0000313" key="4">
    <source>
        <dbReference type="EMBL" id="SMY08900.1"/>
    </source>
</evidence>
<organism evidence="4 5">
    <name type="scientific">Flavimaricola marinus</name>
    <dbReference type="NCBI Taxonomy" id="1819565"/>
    <lineage>
        <taxon>Bacteria</taxon>
        <taxon>Pseudomonadati</taxon>
        <taxon>Pseudomonadota</taxon>
        <taxon>Alphaproteobacteria</taxon>
        <taxon>Rhodobacterales</taxon>
        <taxon>Paracoccaceae</taxon>
        <taxon>Flavimaricola</taxon>
    </lineage>
</organism>
<proteinExistence type="inferred from homology"/>
<feature type="domain" description="Ketoreductase" evidence="3">
    <location>
        <begin position="7"/>
        <end position="190"/>
    </location>
</feature>
<dbReference type="InterPro" id="IPR002347">
    <property type="entry name" value="SDR_fam"/>
</dbReference>
<dbReference type="PROSITE" id="PS00061">
    <property type="entry name" value="ADH_SHORT"/>
    <property type="match status" value="1"/>
</dbReference>
<dbReference type="GO" id="GO:0004316">
    <property type="term" value="F:3-oxoacyl-[acyl-carrier-protein] reductase (NADPH) activity"/>
    <property type="evidence" value="ECO:0007669"/>
    <property type="project" value="UniProtKB-EC"/>
</dbReference>
<dbReference type="RefSeq" id="WP_093993091.1">
    <property type="nucleotide sequence ID" value="NZ_FXZK01000006.1"/>
</dbReference>
<feature type="region of interest" description="Disordered" evidence="2">
    <location>
        <begin position="201"/>
        <end position="221"/>
    </location>
</feature>
<gene>
    <name evidence="4" type="primary">fabG_9</name>
    <name evidence="4" type="ORF">LOM8899_03059</name>
</gene>
<dbReference type="PANTHER" id="PTHR43975:SF2">
    <property type="entry name" value="EG:BACR7A4.14 PROTEIN-RELATED"/>
    <property type="match status" value="1"/>
</dbReference>
<dbReference type="FunFam" id="3.40.50.720:FF:000084">
    <property type="entry name" value="Short-chain dehydrogenase reductase"/>
    <property type="match status" value="1"/>
</dbReference>
<dbReference type="PANTHER" id="PTHR43975">
    <property type="entry name" value="ZGC:101858"/>
    <property type="match status" value="1"/>
</dbReference>
<dbReference type="EC" id="1.1.1.100" evidence="4"/>
<comment type="similarity">
    <text evidence="1">Belongs to the short-chain dehydrogenases/reductases (SDR) family.</text>
</comment>
<protein>
    <submittedName>
        <fullName evidence="4">3-oxoacyl-[acyl-carrier-protein] reductase FabG</fullName>
        <ecNumber evidence="4">1.1.1.100</ecNumber>
    </submittedName>
</protein>
<dbReference type="InterPro" id="IPR020904">
    <property type="entry name" value="Sc_DH/Rdtase_CS"/>
</dbReference>
<dbReference type="SUPFAM" id="SSF51735">
    <property type="entry name" value="NAD(P)-binding Rossmann-fold domains"/>
    <property type="match status" value="1"/>
</dbReference>
<dbReference type="Gene3D" id="3.40.50.720">
    <property type="entry name" value="NAD(P)-binding Rossmann-like Domain"/>
    <property type="match status" value="1"/>
</dbReference>
<evidence type="ECO:0000259" key="3">
    <source>
        <dbReference type="SMART" id="SM00822"/>
    </source>
</evidence>
<dbReference type="Pfam" id="PF13561">
    <property type="entry name" value="adh_short_C2"/>
    <property type="match status" value="1"/>
</dbReference>
<name>A0A238LJ34_9RHOB</name>
<dbReference type="EMBL" id="FXZK01000006">
    <property type="protein sequence ID" value="SMY08900.1"/>
    <property type="molecule type" value="Genomic_DNA"/>
</dbReference>
<evidence type="ECO:0000256" key="1">
    <source>
        <dbReference type="ARBA" id="ARBA00006484"/>
    </source>
</evidence>
<dbReference type="CDD" id="cd05233">
    <property type="entry name" value="SDR_c"/>
    <property type="match status" value="1"/>
</dbReference>
<dbReference type="OrthoDB" id="9812986at2"/>
<dbReference type="AlphaFoldDB" id="A0A238LJ34"/>
<reference evidence="5" key="1">
    <citation type="submission" date="2017-05" db="EMBL/GenBank/DDBJ databases">
        <authorList>
            <person name="Rodrigo-Torres L."/>
            <person name="Arahal R. D."/>
            <person name="Lucena T."/>
        </authorList>
    </citation>
    <scope>NUCLEOTIDE SEQUENCE [LARGE SCALE GENOMIC DNA]</scope>
    <source>
        <strain evidence="5">CECT 8899</strain>
    </source>
</reference>
<evidence type="ECO:0000313" key="5">
    <source>
        <dbReference type="Proteomes" id="UP000201613"/>
    </source>
</evidence>
<dbReference type="Proteomes" id="UP000201613">
    <property type="component" value="Unassembled WGS sequence"/>
</dbReference>
<dbReference type="PRINTS" id="PR00080">
    <property type="entry name" value="SDRFAMILY"/>
</dbReference>